<evidence type="ECO:0000313" key="2">
    <source>
        <dbReference type="EMBL" id="CRH02772.1"/>
    </source>
</evidence>
<name>A0A1J1HBE2_PLARL</name>
<keyword evidence="1" id="KW-0732">Signal</keyword>
<dbReference type="RefSeq" id="XP_028535292.1">
    <property type="nucleotide sequence ID" value="XM_028679594.1"/>
</dbReference>
<dbReference type="KEGG" id="prel:PRELSG_1450600"/>
<dbReference type="VEuPathDB" id="PlasmoDB:PRELSG_1450600"/>
<keyword evidence="3" id="KW-1185">Reference proteome</keyword>
<protein>
    <recommendedName>
        <fullName evidence="4">Protein TOC75</fullName>
    </recommendedName>
</protein>
<dbReference type="GeneID" id="39738938"/>
<evidence type="ECO:0000256" key="1">
    <source>
        <dbReference type="SAM" id="SignalP"/>
    </source>
</evidence>
<gene>
    <name evidence="2" type="ORF">PRELSG_1450600</name>
</gene>
<evidence type="ECO:0000313" key="3">
    <source>
        <dbReference type="Proteomes" id="UP000220158"/>
    </source>
</evidence>
<proteinExistence type="predicted"/>
<dbReference type="AlphaFoldDB" id="A0A1J1HBE2"/>
<reference evidence="2 3" key="1">
    <citation type="submission" date="2015-04" db="EMBL/GenBank/DDBJ databases">
        <authorList>
            <consortium name="Pathogen Informatics"/>
        </authorList>
    </citation>
    <scope>NUCLEOTIDE SEQUENCE [LARGE SCALE GENOMIC DNA]</scope>
    <source>
        <strain evidence="2 3">SGS1</strain>
    </source>
</reference>
<feature type="signal peptide" evidence="1">
    <location>
        <begin position="1"/>
        <end position="23"/>
    </location>
</feature>
<dbReference type="OrthoDB" id="371888at2759"/>
<evidence type="ECO:0008006" key="4">
    <source>
        <dbReference type="Google" id="ProtNLM"/>
    </source>
</evidence>
<dbReference type="Proteomes" id="UP000220158">
    <property type="component" value="Chromosome 14"/>
</dbReference>
<accession>A0A1J1HBE2</accession>
<feature type="chain" id="PRO_5012294779" description="Protein TOC75" evidence="1">
    <location>
        <begin position="24"/>
        <end position="881"/>
    </location>
</feature>
<dbReference type="OMA" id="LNYTFYF"/>
<dbReference type="EMBL" id="LN835309">
    <property type="protein sequence ID" value="CRH02772.1"/>
    <property type="molecule type" value="Genomic_DNA"/>
</dbReference>
<organism evidence="2 3">
    <name type="scientific">Plasmodium relictum</name>
    <dbReference type="NCBI Taxonomy" id="85471"/>
    <lineage>
        <taxon>Eukaryota</taxon>
        <taxon>Sar</taxon>
        <taxon>Alveolata</taxon>
        <taxon>Apicomplexa</taxon>
        <taxon>Aconoidasida</taxon>
        <taxon>Haemosporida</taxon>
        <taxon>Plasmodiidae</taxon>
        <taxon>Plasmodium</taxon>
        <taxon>Plasmodium (Haemamoeba)</taxon>
    </lineage>
</organism>
<sequence>MKNVLRIFRYTFILIHFFTICNSLKRECKNRSNKLNNNFYEECLHKYKKVNVRNFFYIENKKNKLKKIWDNLTKRYFRYCVSNTNSINKNEDLIKKTFNNFNIKNDCEIINNAIINNSSLINEKIFAKLLKDNNIVTIKYKDINAIIKIINEYYTKTKHFFSEVSKYEIKKEENKNILIIYVNELILKENSIKINIYEITKKRDESGTLKKKDVLDPIENEIDTNDKKILFERRDLINKDIINYELKRKDKANDKLKKFFKKKMNIKENNIFMWDEHIYNLILKSGIFNYINTKLYFDKTYNKNILEINLIENKKVILIPSISKSFNSFLEFCLNLSLVNLHMFKYSDKMKMKFFQNLNYKNNKHNYDFVYLNDVVEIEKLKNNYPTFFIYGFSLNKNYKNELEHSSLNKFMNFINNENENKLNINGQGVKEDLNFDSKCSVYVRDIYNYLYKKKLFIFFIKKINNVIFELKMKIKKNILHNFFYFLKSEKKNNVTNNSSIKNKLKNIFLLKYFKFFKDENYILFNKLYNIYMSKFKFSYSLDIYSQNFFEKYNFLKRYFNVKNKMDLIFYFNSNKNFYLKNSNNGSSNDNNDVQIKLLSFLKNINKKGYILDKINNVYLNYTIYFCQNYRIKLSDFFHMIQKIKNNNNNKKEKTLSNVESFYYIPLYICKIPLNKIHLLLNFEFSLKKNIWKYIKDYEKNNKEEKKEYNNENTFNVHRKKNEDNSINNKEHIQHIKVYDNTSKNDLIYDINNINLNAGKKENMNKMKFALNYKLIFPLLFNNNFLNLLNIRFYFFINYKMTDEKQNKKYSLNKDEHFNSYDFFKLHYLKIKKKDPNSSYGLGALLSNINIFLSFKFNNKFMLPSFILQFNQDHSKFKYLL</sequence>